<proteinExistence type="predicted"/>
<dbReference type="Pfam" id="PF19054">
    <property type="entry name" value="DUF5753"/>
    <property type="match status" value="1"/>
</dbReference>
<dbReference type="InterPro" id="IPR010982">
    <property type="entry name" value="Lambda_DNA-bd_dom_sf"/>
</dbReference>
<name>F6K0Z6_9BACT</name>
<dbReference type="CDD" id="cd00093">
    <property type="entry name" value="HTH_XRE"/>
    <property type="match status" value="1"/>
</dbReference>
<dbReference type="AlphaFoldDB" id="F6K0Z6"/>
<dbReference type="InterPro" id="IPR043917">
    <property type="entry name" value="DUF5753"/>
</dbReference>
<dbReference type="SUPFAM" id="SSF47413">
    <property type="entry name" value="lambda repressor-like DNA-binding domains"/>
    <property type="match status" value="1"/>
</dbReference>
<dbReference type="InterPro" id="IPR001387">
    <property type="entry name" value="Cro/C1-type_HTH"/>
</dbReference>
<dbReference type="Gene3D" id="1.10.260.40">
    <property type="entry name" value="lambda repressor-like DNA-binding domains"/>
    <property type="match status" value="1"/>
</dbReference>
<dbReference type="Pfam" id="PF13560">
    <property type="entry name" value="HTH_31"/>
    <property type="match status" value="1"/>
</dbReference>
<sequence>MAEGDSPTVARRRVRLAIREAREANNLTQLQVAEQMEWSLSKVIRIESGEVSISVNDLRPLLAFVGIRDKAEVNSLLADARIARTRQRQAWYQKPEFREYMSDALRRLIEYEAEATAMRSYSVYYPPGPLQIPDYAAALTGGWNHEIPPESLAKKVEARRLRRTMIRERLGTLKIYLVLDQSVFERSIGGPRVLVEQLKDLHDLAERDLIRIRMLPFDLDSPIANNASFDLISIGGETGGEVMYRENGLSDEIVEDAGSTARHRERFEQLWHVADAEVDTNDFIKGRIEYLETKITERRSQM</sequence>
<evidence type="ECO:0000259" key="1">
    <source>
        <dbReference type="PROSITE" id="PS50943"/>
    </source>
</evidence>
<dbReference type="EMBL" id="HM193369">
    <property type="protein sequence ID" value="AEE65498.1"/>
    <property type="molecule type" value="Genomic_DNA"/>
</dbReference>
<evidence type="ECO:0000313" key="2">
    <source>
        <dbReference type="EMBL" id="AEE65498.1"/>
    </source>
</evidence>
<protein>
    <submittedName>
        <fullName evidence="2">Antitoxin component</fullName>
    </submittedName>
</protein>
<dbReference type="PROSITE" id="PS50943">
    <property type="entry name" value="HTH_CROC1"/>
    <property type="match status" value="1"/>
</dbReference>
<accession>F6K0Z6</accession>
<feature type="domain" description="HTH cro/C1-type" evidence="1">
    <location>
        <begin position="18"/>
        <end position="73"/>
    </location>
</feature>
<reference evidence="2" key="1">
    <citation type="submission" date="2010-05" db="EMBL/GenBank/DDBJ databases">
        <title>Fluostatin gene cluster.</title>
        <authorList>
            <person name="Feng Z."/>
            <person name="Brady S.F."/>
        </authorList>
    </citation>
    <scope>NUCLEOTIDE SEQUENCE</scope>
</reference>
<dbReference type="SMART" id="SM00530">
    <property type="entry name" value="HTH_XRE"/>
    <property type="match status" value="1"/>
</dbReference>
<organism evidence="2">
    <name type="scientific">uncultured bacterium BAC AB649/1850</name>
    <dbReference type="NCBI Taxonomy" id="1037453"/>
    <lineage>
        <taxon>Bacteria</taxon>
        <taxon>environmental samples</taxon>
    </lineage>
</organism>
<dbReference type="GO" id="GO:0003677">
    <property type="term" value="F:DNA binding"/>
    <property type="evidence" value="ECO:0007669"/>
    <property type="project" value="InterPro"/>
</dbReference>